<feature type="region of interest" description="Disordered" evidence="1">
    <location>
        <begin position="48"/>
        <end position="72"/>
    </location>
</feature>
<evidence type="ECO:0000313" key="3">
    <source>
        <dbReference type="Proteomes" id="UP000701801"/>
    </source>
</evidence>
<comment type="caution">
    <text evidence="2">The sequence shown here is derived from an EMBL/GenBank/DDBJ whole genome shotgun (WGS) entry which is preliminary data.</text>
</comment>
<feature type="region of interest" description="Disordered" evidence="1">
    <location>
        <begin position="313"/>
        <end position="350"/>
    </location>
</feature>
<dbReference type="AlphaFoldDB" id="A0A9N9LJV2"/>
<dbReference type="Pfam" id="PF13136">
    <property type="entry name" value="DUF3984"/>
    <property type="match status" value="2"/>
</dbReference>
<reference evidence="2" key="1">
    <citation type="submission" date="2021-07" db="EMBL/GenBank/DDBJ databases">
        <authorList>
            <person name="Durling M."/>
        </authorList>
    </citation>
    <scope>NUCLEOTIDE SEQUENCE</scope>
</reference>
<feature type="region of interest" description="Disordered" evidence="1">
    <location>
        <begin position="142"/>
        <end position="223"/>
    </location>
</feature>
<feature type="compositionally biased region" description="Low complexity" evidence="1">
    <location>
        <begin position="60"/>
        <end position="69"/>
    </location>
</feature>
<gene>
    <name evidence="2" type="ORF">HYALB_00006001</name>
</gene>
<accession>A0A9N9LJV2</accession>
<evidence type="ECO:0000256" key="1">
    <source>
        <dbReference type="SAM" id="MobiDB-lite"/>
    </source>
</evidence>
<sequence>MDAAYNQHSPYSRHNSRSYTNLSGVSLAPLTLRLPLSDPHALPESSYSYIEDRSAPTTPSVLSRSSSRVSLRKPTRISIPKSRSSVYLLPSKQARSTPTTPGGGKLRKLAFRDDSSINPFSENDRNDSDWLLRAGATMSTSARESKGQTWLVSRASSTSLTAQDEDDEEVEKKELVRERARRSRRGSGAGAFDADDEFSPVTTRSRPLSRYSSRGNSRRGSKAHLFTPKAMVAMEKEGYFNHKDFEDDDDFIAEPDFVDVEDEGIEAEEQAKIDEAVVRKLARANSAGLGGWMENLLGWSLFAVEEDGEETEVETIDEKTEGSEVSSRTSRRNIDGATDDAKDYMPPLADEEAGGWQDAAWLLSVASKVLL</sequence>
<evidence type="ECO:0000313" key="2">
    <source>
        <dbReference type="EMBL" id="CAG8976504.1"/>
    </source>
</evidence>
<dbReference type="OrthoDB" id="5339776at2759"/>
<protein>
    <submittedName>
        <fullName evidence="2">Uncharacterized protein</fullName>
    </submittedName>
</protein>
<name>A0A9N9LJV2_9HELO</name>
<keyword evidence="3" id="KW-1185">Reference proteome</keyword>
<organism evidence="2 3">
    <name type="scientific">Hymenoscyphus albidus</name>
    <dbReference type="NCBI Taxonomy" id="595503"/>
    <lineage>
        <taxon>Eukaryota</taxon>
        <taxon>Fungi</taxon>
        <taxon>Dikarya</taxon>
        <taxon>Ascomycota</taxon>
        <taxon>Pezizomycotina</taxon>
        <taxon>Leotiomycetes</taxon>
        <taxon>Helotiales</taxon>
        <taxon>Helotiaceae</taxon>
        <taxon>Hymenoscyphus</taxon>
    </lineage>
</organism>
<proteinExistence type="predicted"/>
<dbReference type="EMBL" id="CAJVRM010000180">
    <property type="protein sequence ID" value="CAG8976504.1"/>
    <property type="molecule type" value="Genomic_DNA"/>
</dbReference>
<dbReference type="InterPro" id="IPR025040">
    <property type="entry name" value="DUF3984"/>
</dbReference>
<feature type="compositionally biased region" description="Polar residues" evidence="1">
    <location>
        <begin position="142"/>
        <end position="162"/>
    </location>
</feature>
<dbReference type="Proteomes" id="UP000701801">
    <property type="component" value="Unassembled WGS sequence"/>
</dbReference>